<dbReference type="InterPro" id="IPR008965">
    <property type="entry name" value="CBM2/CBM3_carb-bd_dom_sf"/>
</dbReference>
<dbReference type="SUPFAM" id="SSF49384">
    <property type="entry name" value="Carbohydrate-binding domain"/>
    <property type="match status" value="1"/>
</dbReference>
<dbReference type="Pfam" id="PF00963">
    <property type="entry name" value="Cohesin"/>
    <property type="match status" value="1"/>
</dbReference>
<dbReference type="GO" id="GO:0006508">
    <property type="term" value="P:proteolysis"/>
    <property type="evidence" value="ECO:0007669"/>
    <property type="project" value="InterPro"/>
</dbReference>
<dbReference type="InterPro" id="IPR002105">
    <property type="entry name" value="Dockerin_1_rpt"/>
</dbReference>
<dbReference type="InterPro" id="IPR001769">
    <property type="entry name" value="Gingipain"/>
</dbReference>
<dbReference type="InterPro" id="IPR029030">
    <property type="entry name" value="Caspase-like_dom_sf"/>
</dbReference>
<dbReference type="Gene3D" id="2.60.40.3800">
    <property type="match status" value="1"/>
</dbReference>
<evidence type="ECO:0000259" key="2">
    <source>
        <dbReference type="PROSITE" id="PS51766"/>
    </source>
</evidence>
<dbReference type="Gene3D" id="2.60.40.680">
    <property type="match status" value="1"/>
</dbReference>
<dbReference type="Pfam" id="PF01364">
    <property type="entry name" value="Peptidase_C25"/>
    <property type="match status" value="2"/>
</dbReference>
<dbReference type="InterPro" id="IPR038490">
    <property type="entry name" value="Gingipain_propep_sf"/>
</dbReference>
<dbReference type="InterPro" id="IPR016134">
    <property type="entry name" value="Dockerin_dom"/>
</dbReference>
<dbReference type="InterPro" id="IPR002102">
    <property type="entry name" value="Cohesin_dom"/>
</dbReference>
<dbReference type="GO" id="GO:0008234">
    <property type="term" value="F:cysteine-type peptidase activity"/>
    <property type="evidence" value="ECO:0007669"/>
    <property type="project" value="InterPro"/>
</dbReference>
<dbReference type="RefSeq" id="WP_072869043.1">
    <property type="nucleotide sequence ID" value="NZ_FQZM01000020.1"/>
</dbReference>
<gene>
    <name evidence="3" type="ORF">SAMN02745219_01833</name>
</gene>
<dbReference type="AlphaFoldDB" id="A0A1M6GU12"/>
<dbReference type="Gene3D" id="3.40.50.1460">
    <property type="match status" value="1"/>
</dbReference>
<accession>A0A1M6GU12</accession>
<feature type="domain" description="Dockerin" evidence="2">
    <location>
        <begin position="928"/>
        <end position="991"/>
    </location>
</feature>
<dbReference type="SUPFAM" id="SSF52129">
    <property type="entry name" value="Caspase-like"/>
    <property type="match status" value="2"/>
</dbReference>
<organism evidence="3 4">
    <name type="scientific">Desulfofundulus thermosubterraneus DSM 16057</name>
    <dbReference type="NCBI Taxonomy" id="1121432"/>
    <lineage>
        <taxon>Bacteria</taxon>
        <taxon>Bacillati</taxon>
        <taxon>Bacillota</taxon>
        <taxon>Clostridia</taxon>
        <taxon>Eubacteriales</taxon>
        <taxon>Peptococcaceae</taxon>
        <taxon>Desulfofundulus</taxon>
    </lineage>
</organism>
<sequence length="991" mass="108450">MRRKAFIGFGGLGLFSLFLILLFVYMTNMTSAAWAKTEVNRIGDELHLTYYFPSPKVERRTATGYDVVYIPGLKMESLPGKPLIPVRQAFVLVPAGKEVAEVRIVGGAKRVLGHFKLEPGAKPKPLASTAKPSEPVPDPEIYSSAAPYHAKPLGNVAVQYKSGCPIVIANLYPVEYVPKTGQVSYYEQLTLVVRFRPSNARPRFLPSKIDSFMIRRMVDNPSELNSYLSTPLPTGRSWLLRGFYDYLIITSRALAPAFTPLAEWRSSQGLQSAVVCVEDIYATYPGRDPQEQIRNFLREAKEKNGISFVLLGGDGDRKDVGGESEDPIVPTRALYCPPVEGDCLVEAIAKTQEPGAAKEIIGTLREFRDACLHPDYIRMYYRYSPMVYRVLFTNPFLLRQATTILTKYTPWFGDLTAGKEGPVLSEADTRELCSFVASLREEIRRCHGDRYTELVRELEQIESYLSGVAGKSFSEAFWASPYAARQSSQFSSGDGFPLGPEDIAGDLYYACLDGSYDGNGNRIYGEPCDGEDGGDVDLLAELYVGRAPVDSPEEASTFVAKTIAYEKGAASKEAWMVGEDLGWKVWGSDYKNEIKDGSSNHGYTTAGFPPVFEVQTLYDTPERKFMPEEALQVLNSGPHLLNHLGHAYNTYVMKLENEDVDKLENSRTFFLYTQGCYAGSFDNRDDSNWAIDEDCIAEHLVAQQAGAFAVIANSRYGWGDDTSTNGTSQRYDREFWDAVFGEGIPWLGVANQDSKEDSVGLAQTDDYMRFCYYELNLLGDPAVRIAIPGQEAVVLCLPETASGGPGGVVTVPLTVQKAAGVAGFQFTLVWDASWLTEPHVEKGGLISGDSGWNLDAQPVEGGLKVIGYNLAGQTLGSSEGELVKLSFRVAKDAPPGATAHLRFEDAIVNDAAGCSLPVSTVEGNIIVVTRAKGDVNGDGVVDVQDVVRTVNIALGRVQPNDEERNAADANGDGVINVLDVVLIANIALGRV</sequence>
<keyword evidence="4" id="KW-1185">Reference proteome</keyword>
<dbReference type="GO" id="GO:0030246">
    <property type="term" value="F:carbohydrate binding"/>
    <property type="evidence" value="ECO:0007669"/>
    <property type="project" value="InterPro"/>
</dbReference>
<dbReference type="SUPFAM" id="SSF63446">
    <property type="entry name" value="Type I dockerin domain"/>
    <property type="match status" value="1"/>
</dbReference>
<dbReference type="GO" id="GO:0000272">
    <property type="term" value="P:polysaccharide catabolic process"/>
    <property type="evidence" value="ECO:0007669"/>
    <property type="project" value="InterPro"/>
</dbReference>
<protein>
    <submittedName>
        <fullName evidence="3">Cohesin domain-containing protein</fullName>
    </submittedName>
</protein>
<dbReference type="OrthoDB" id="2081414at2"/>
<proteinExistence type="predicted"/>
<dbReference type="InterPro" id="IPR018247">
    <property type="entry name" value="EF_Hand_1_Ca_BS"/>
</dbReference>
<dbReference type="Pfam" id="PF00404">
    <property type="entry name" value="Dockerin_1"/>
    <property type="match status" value="1"/>
</dbReference>
<dbReference type="Proteomes" id="UP000184529">
    <property type="component" value="Unassembled WGS sequence"/>
</dbReference>
<dbReference type="PROSITE" id="PS00018">
    <property type="entry name" value="EF_HAND_1"/>
    <property type="match status" value="2"/>
</dbReference>
<dbReference type="CDD" id="cd08548">
    <property type="entry name" value="Type_I_cohesin_like"/>
    <property type="match status" value="1"/>
</dbReference>
<reference evidence="4" key="1">
    <citation type="submission" date="2016-11" db="EMBL/GenBank/DDBJ databases">
        <authorList>
            <person name="Varghese N."/>
            <person name="Submissions S."/>
        </authorList>
    </citation>
    <scope>NUCLEOTIDE SEQUENCE [LARGE SCALE GENOMIC DNA]</scope>
    <source>
        <strain evidence="4">DSM 16057</strain>
    </source>
</reference>
<dbReference type="PROSITE" id="PS51766">
    <property type="entry name" value="DOCKERIN"/>
    <property type="match status" value="1"/>
</dbReference>
<dbReference type="Gene3D" id="1.10.1330.10">
    <property type="entry name" value="Dockerin domain"/>
    <property type="match status" value="1"/>
</dbReference>
<keyword evidence="1" id="KW-0732">Signal</keyword>
<dbReference type="GO" id="GO:0004553">
    <property type="term" value="F:hydrolase activity, hydrolyzing O-glycosyl compounds"/>
    <property type="evidence" value="ECO:0007669"/>
    <property type="project" value="InterPro"/>
</dbReference>
<evidence type="ECO:0000313" key="4">
    <source>
        <dbReference type="Proteomes" id="UP000184529"/>
    </source>
</evidence>
<dbReference type="Gene3D" id="3.40.50.10390">
    <property type="entry name" value="Gingipain r, domain 1"/>
    <property type="match status" value="1"/>
</dbReference>
<name>A0A1M6GU12_9FIRM</name>
<evidence type="ECO:0000313" key="3">
    <source>
        <dbReference type="EMBL" id="SHJ13454.1"/>
    </source>
</evidence>
<dbReference type="InterPro" id="IPR029031">
    <property type="entry name" value="Gingipain_N_sf"/>
</dbReference>
<dbReference type="InterPro" id="IPR036439">
    <property type="entry name" value="Dockerin_dom_sf"/>
</dbReference>
<evidence type="ECO:0000256" key="1">
    <source>
        <dbReference type="ARBA" id="ARBA00022729"/>
    </source>
</evidence>
<dbReference type="CDD" id="cd14256">
    <property type="entry name" value="Dockerin_I"/>
    <property type="match status" value="1"/>
</dbReference>
<dbReference type="STRING" id="1121432.SAMN02745219_01833"/>
<dbReference type="EMBL" id="FQZM01000020">
    <property type="protein sequence ID" value="SHJ13454.1"/>
    <property type="molecule type" value="Genomic_DNA"/>
</dbReference>